<reference evidence="1 2" key="1">
    <citation type="journal article" date="2021" name="BMC Genomics">
        <title>Datura genome reveals duplications of psychoactive alkaloid biosynthetic genes and high mutation rate following tissue culture.</title>
        <authorList>
            <person name="Rajewski A."/>
            <person name="Carter-House D."/>
            <person name="Stajich J."/>
            <person name="Litt A."/>
        </authorList>
    </citation>
    <scope>NUCLEOTIDE SEQUENCE [LARGE SCALE GENOMIC DNA]</scope>
    <source>
        <strain evidence="1">AR-01</strain>
    </source>
</reference>
<sequence length="268" mass="31537">MATSVSSSPYFCRWGNGRVLTYTRHGWLTIQNQMSISLTPGATVKDYLRREVEILRTKNHWRKAYFYLWDEPLNIEQYNAIRSMASEIHAYAPDVSILTTYYCGPSDAPLASNNFEAFLKVPEFLRPHTQIYCTRTKSLQCRNYKAIRCYKFFHRVVDIRMLGTRWRPRLRWHLGMRGTQHRAVMWRVWKEGGTGVLIAQQPVASLRLERLLSGLQDIEYLKLYASRFGRDEGLNLLEKTGMYLGPERYTWNTPIDVMRGEVYRTCRS</sequence>
<evidence type="ECO:0000313" key="2">
    <source>
        <dbReference type="Proteomes" id="UP000823775"/>
    </source>
</evidence>
<dbReference type="EMBL" id="JACEIK010001410">
    <property type="protein sequence ID" value="MCD7469133.1"/>
    <property type="molecule type" value="Genomic_DNA"/>
</dbReference>
<name>A0ABS8TD87_DATST</name>
<dbReference type="PANTHER" id="PTHR37193">
    <property type="entry name" value="ALPHA-1,6-MANNOSYL-GLYCOPROTEIN 2-BETA-N-ACETYLGLUCOSAMINYLTRANSFERASE"/>
    <property type="match status" value="1"/>
</dbReference>
<evidence type="ECO:0000313" key="1">
    <source>
        <dbReference type="EMBL" id="MCD7469133.1"/>
    </source>
</evidence>
<protein>
    <submittedName>
        <fullName evidence="1">Uncharacterized protein</fullName>
    </submittedName>
</protein>
<dbReference type="Proteomes" id="UP000823775">
    <property type="component" value="Unassembled WGS sequence"/>
</dbReference>
<keyword evidence="2" id="KW-1185">Reference proteome</keyword>
<gene>
    <name evidence="1" type="ORF">HAX54_007970</name>
</gene>
<accession>A0ABS8TD87</accession>
<organism evidence="1 2">
    <name type="scientific">Datura stramonium</name>
    <name type="common">Jimsonweed</name>
    <name type="synonym">Common thornapple</name>
    <dbReference type="NCBI Taxonomy" id="4076"/>
    <lineage>
        <taxon>Eukaryota</taxon>
        <taxon>Viridiplantae</taxon>
        <taxon>Streptophyta</taxon>
        <taxon>Embryophyta</taxon>
        <taxon>Tracheophyta</taxon>
        <taxon>Spermatophyta</taxon>
        <taxon>Magnoliopsida</taxon>
        <taxon>eudicotyledons</taxon>
        <taxon>Gunneridae</taxon>
        <taxon>Pentapetalae</taxon>
        <taxon>asterids</taxon>
        <taxon>lamiids</taxon>
        <taxon>Solanales</taxon>
        <taxon>Solanaceae</taxon>
        <taxon>Solanoideae</taxon>
        <taxon>Datureae</taxon>
        <taxon>Datura</taxon>
    </lineage>
</organism>
<proteinExistence type="predicted"/>
<comment type="caution">
    <text evidence="1">The sequence shown here is derived from an EMBL/GenBank/DDBJ whole genome shotgun (WGS) entry which is preliminary data.</text>
</comment>
<dbReference type="PANTHER" id="PTHR37193:SF1">
    <property type="entry name" value="ALPHA-1,6-MANNOSYL-GLYCOPROTEIN 2-BETA-N-ACETYLGLUCOSAMINYLTRANSFERASE"/>
    <property type="match status" value="1"/>
</dbReference>